<feature type="domain" description="Histone-binding protein RBBP4-like N-terminal" evidence="5">
    <location>
        <begin position="22"/>
        <end position="92"/>
    </location>
</feature>
<dbReference type="GeneID" id="25036038"/>
<dbReference type="OrthoDB" id="427795at2759"/>
<dbReference type="HOGENOM" id="CLU_020445_3_1_1"/>
<reference evidence="6 7" key="1">
    <citation type="journal article" date="2011" name="Science">
        <title>Comparative functional genomics of the fission yeasts.</title>
        <authorList>
            <person name="Rhind N."/>
            <person name="Chen Z."/>
            <person name="Yassour M."/>
            <person name="Thompson D.A."/>
            <person name="Haas B.J."/>
            <person name="Habib N."/>
            <person name="Wapinski I."/>
            <person name="Roy S."/>
            <person name="Lin M.F."/>
            <person name="Heiman D.I."/>
            <person name="Young S.K."/>
            <person name="Furuya K."/>
            <person name="Guo Y."/>
            <person name="Pidoux A."/>
            <person name="Chen H.M."/>
            <person name="Robbertse B."/>
            <person name="Goldberg J.M."/>
            <person name="Aoki K."/>
            <person name="Bayne E.H."/>
            <person name="Berlin A.M."/>
            <person name="Desjardins C.A."/>
            <person name="Dobbs E."/>
            <person name="Dukaj L."/>
            <person name="Fan L."/>
            <person name="FitzGerald M.G."/>
            <person name="French C."/>
            <person name="Gujja S."/>
            <person name="Hansen K."/>
            <person name="Keifenheim D."/>
            <person name="Levin J.Z."/>
            <person name="Mosher R.A."/>
            <person name="Mueller C.A."/>
            <person name="Pfiffner J."/>
            <person name="Priest M."/>
            <person name="Russ C."/>
            <person name="Smialowska A."/>
            <person name="Swoboda P."/>
            <person name="Sykes S.M."/>
            <person name="Vaughn M."/>
            <person name="Vengrova S."/>
            <person name="Yoder R."/>
            <person name="Zeng Q."/>
            <person name="Allshire R."/>
            <person name="Baulcombe D."/>
            <person name="Birren B.W."/>
            <person name="Brown W."/>
            <person name="Ekwall K."/>
            <person name="Kellis M."/>
            <person name="Leatherwood J."/>
            <person name="Levin H."/>
            <person name="Margalit H."/>
            <person name="Martienssen R."/>
            <person name="Nieduszynski C.A."/>
            <person name="Spatafora J.W."/>
            <person name="Friedman N."/>
            <person name="Dalgaard J.Z."/>
            <person name="Baumann P."/>
            <person name="Niki H."/>
            <person name="Regev A."/>
            <person name="Nusbaum C."/>
        </authorList>
    </citation>
    <scope>NUCLEOTIDE SEQUENCE [LARGE SCALE GENOMIC DNA]</scope>
    <source>
        <strain evidence="7">OY26 / ATCC MYA-4695 / CBS 11777 / NBRC 106824 / NRRL Y48691</strain>
    </source>
</reference>
<evidence type="ECO:0000313" key="6">
    <source>
        <dbReference type="EMBL" id="EPY52386.1"/>
    </source>
</evidence>
<dbReference type="STRING" id="653667.S9XFJ0"/>
<evidence type="ECO:0000256" key="1">
    <source>
        <dbReference type="ARBA" id="ARBA00022574"/>
    </source>
</evidence>
<dbReference type="RefSeq" id="XP_013022270.1">
    <property type="nucleotide sequence ID" value="XM_013166816.1"/>
</dbReference>
<dbReference type="GO" id="GO:0033186">
    <property type="term" value="C:CAF-1 complex"/>
    <property type="evidence" value="ECO:0007669"/>
    <property type="project" value="EnsemblFungi"/>
</dbReference>
<gene>
    <name evidence="6" type="ORF">SPOG_01712</name>
</gene>
<proteinExistence type="predicted"/>
<dbReference type="Pfam" id="PF12265">
    <property type="entry name" value="CAF1C_H4-bd"/>
    <property type="match status" value="1"/>
</dbReference>
<dbReference type="InterPro" id="IPR022052">
    <property type="entry name" value="Histone-bd_RBBP4-like_N"/>
</dbReference>
<dbReference type="InterPro" id="IPR015943">
    <property type="entry name" value="WD40/YVTN_repeat-like_dom_sf"/>
</dbReference>
<sequence length="412" mass="46304">MQSESDATRLEGISFLENQVDENYFHWKKNSRFLYDLLVTRTLLWPSLSIEWLSVVEKSNEKPIDKYRLLLGTHAAEGFPNYLQLADIDLPDAERTSLDPVKHYNEELGELGGYSPQHPCRFQLIQRIMHNGDVNRARHMPQNPNIIASFSSCGEVYVFDRTKYTSMPAEDFCPNVHLQGHEAEGFGVSWNRQCNGKLLTAANDSKVLEWDLQAFSQSSNVLFPVSSYHNRAIAVNDVEYNPFHENLYIAAGDDGSALLCDNRTPSAVLQSAQLPSSVYSVRHNPHIASLFALGTESTLQLRDYRKLQVPLLDTESMVAENKPLSSKEVSPLATPFGATSMSWSWSSPSALVSACRDLCYVWNFESDNPLVFVHAGHRGLINDVDFSPFDSKCIASVADDNELHIWKPSVSL</sequence>
<evidence type="ECO:0000259" key="5">
    <source>
        <dbReference type="Pfam" id="PF12265"/>
    </source>
</evidence>
<accession>S9XFJ0</accession>
<dbReference type="EMBL" id="KE546989">
    <property type="protein sequence ID" value="EPY52386.1"/>
    <property type="molecule type" value="Genomic_DNA"/>
</dbReference>
<dbReference type="Proteomes" id="UP000015464">
    <property type="component" value="Unassembled WGS sequence"/>
</dbReference>
<evidence type="ECO:0000313" key="7">
    <source>
        <dbReference type="Proteomes" id="UP000015464"/>
    </source>
</evidence>
<organism evidence="6 7">
    <name type="scientific">Schizosaccharomyces cryophilus (strain OY26 / ATCC MYA-4695 / CBS 11777 / NBRC 106824 / NRRL Y48691)</name>
    <name type="common">Fission yeast</name>
    <dbReference type="NCBI Taxonomy" id="653667"/>
    <lineage>
        <taxon>Eukaryota</taxon>
        <taxon>Fungi</taxon>
        <taxon>Dikarya</taxon>
        <taxon>Ascomycota</taxon>
        <taxon>Taphrinomycotina</taxon>
        <taxon>Schizosaccharomycetes</taxon>
        <taxon>Schizosaccharomycetales</taxon>
        <taxon>Schizosaccharomycetaceae</taxon>
        <taxon>Schizosaccharomyces</taxon>
    </lineage>
</organism>
<feature type="repeat" description="WD" evidence="4">
    <location>
        <begin position="374"/>
        <end position="412"/>
    </location>
</feature>
<dbReference type="PROSITE" id="PS50082">
    <property type="entry name" value="WD_REPEATS_2"/>
    <property type="match status" value="2"/>
</dbReference>
<dbReference type="SMART" id="SM00320">
    <property type="entry name" value="WD40"/>
    <property type="match status" value="5"/>
</dbReference>
<dbReference type="InterPro" id="IPR036322">
    <property type="entry name" value="WD40_repeat_dom_sf"/>
</dbReference>
<dbReference type="GO" id="GO:0006325">
    <property type="term" value="P:chromatin organization"/>
    <property type="evidence" value="ECO:0007669"/>
    <property type="project" value="UniProtKB-KW"/>
</dbReference>
<dbReference type="GO" id="GO:0043596">
    <property type="term" value="C:nuclear replication fork"/>
    <property type="evidence" value="ECO:0007669"/>
    <property type="project" value="EnsemblFungi"/>
</dbReference>
<evidence type="ECO:0000256" key="3">
    <source>
        <dbReference type="ARBA" id="ARBA00022853"/>
    </source>
</evidence>
<evidence type="ECO:0000256" key="2">
    <source>
        <dbReference type="ARBA" id="ARBA00022737"/>
    </source>
</evidence>
<dbReference type="eggNOG" id="KOG0264">
    <property type="taxonomic scope" value="Eukaryota"/>
</dbReference>
<dbReference type="PANTHER" id="PTHR22850">
    <property type="entry name" value="WD40 REPEAT FAMILY"/>
    <property type="match status" value="1"/>
</dbReference>
<name>S9XFJ0_SCHCR</name>
<keyword evidence="1 4" id="KW-0853">WD repeat</keyword>
<dbReference type="Gene3D" id="2.130.10.10">
    <property type="entry name" value="YVTN repeat-like/Quinoprotein amine dehydrogenase"/>
    <property type="match status" value="1"/>
</dbReference>
<protein>
    <submittedName>
        <fullName evidence="6">CAF assembly factor complex subunit C</fullName>
    </submittedName>
</protein>
<dbReference type="GO" id="GO:1990426">
    <property type="term" value="P:mitotic recombination-dependent replication fork processing"/>
    <property type="evidence" value="ECO:0007669"/>
    <property type="project" value="EnsemblFungi"/>
</dbReference>
<feature type="repeat" description="WD" evidence="4">
    <location>
        <begin position="178"/>
        <end position="220"/>
    </location>
</feature>
<keyword evidence="7" id="KW-1185">Reference proteome</keyword>
<dbReference type="Pfam" id="PF00400">
    <property type="entry name" value="WD40"/>
    <property type="match status" value="1"/>
</dbReference>
<evidence type="ECO:0000256" key="4">
    <source>
        <dbReference type="PROSITE-ProRule" id="PRU00221"/>
    </source>
</evidence>
<dbReference type="OMA" id="DNELHIW"/>
<keyword evidence="3" id="KW-0156">Chromatin regulator</keyword>
<dbReference type="SUPFAM" id="SSF50978">
    <property type="entry name" value="WD40 repeat-like"/>
    <property type="match status" value="1"/>
</dbReference>
<dbReference type="InterPro" id="IPR001680">
    <property type="entry name" value="WD40_rpt"/>
</dbReference>
<keyword evidence="2" id="KW-0677">Repeat</keyword>
<dbReference type="InterPro" id="IPR050459">
    <property type="entry name" value="WD_repeat_RBAP46/RBAP48/MSI1"/>
</dbReference>
<dbReference type="AlphaFoldDB" id="S9XFJ0"/>
<dbReference type="PROSITE" id="PS50294">
    <property type="entry name" value="WD_REPEATS_REGION"/>
    <property type="match status" value="1"/>
</dbReference>